<protein>
    <submittedName>
        <fullName evidence="1">Uncharacterized protein</fullName>
    </submittedName>
</protein>
<sequence length="84" mass="9517">MRWLQYNLTINIRRALGEVNPDTQRAARMILPDTTPASTLQRTAKSIRANDRRRSDQVEKFISLKTSGDMVQAVLEGKGMPSFP</sequence>
<comment type="caution">
    <text evidence="1">The sequence shown here is derived from an EMBL/GenBank/DDBJ whole genome shotgun (WGS) entry which is preliminary data.</text>
</comment>
<name>Z9JFR4_9GAMM</name>
<dbReference type="EMBL" id="JDSQ01000025">
    <property type="protein sequence ID" value="EWS77250.1"/>
    <property type="molecule type" value="Genomic_DNA"/>
</dbReference>
<reference evidence="1 2" key="1">
    <citation type="journal article" date="2014" name="Genome Announc.">
        <title>Draft Genome Sequence of Xylella fastidiosa Pear Leaf Scorch Strain in Taiwan.</title>
        <authorList>
            <person name="Su C.C."/>
            <person name="Deng W.L."/>
            <person name="Jan F.J."/>
            <person name="Chang C.J."/>
            <person name="Huang H."/>
            <person name="Chen J."/>
        </authorList>
    </citation>
    <scope>NUCLEOTIDE SEQUENCE [LARGE SCALE GENOMIC DNA]</scope>
    <source>
        <strain evidence="1 2">PLS229</strain>
    </source>
</reference>
<evidence type="ECO:0000313" key="2">
    <source>
        <dbReference type="Proteomes" id="UP000020406"/>
    </source>
</evidence>
<dbReference type="Proteomes" id="UP000020406">
    <property type="component" value="Unassembled WGS sequence"/>
</dbReference>
<organism evidence="1 2">
    <name type="scientific">Xylella taiwanensis</name>
    <dbReference type="NCBI Taxonomy" id="1444770"/>
    <lineage>
        <taxon>Bacteria</taxon>
        <taxon>Pseudomonadati</taxon>
        <taxon>Pseudomonadota</taxon>
        <taxon>Gammaproteobacteria</taxon>
        <taxon>Lysobacterales</taxon>
        <taxon>Lysobacteraceae</taxon>
        <taxon>Xylella</taxon>
    </lineage>
</organism>
<gene>
    <name evidence="1" type="ORF">AF72_11790</name>
</gene>
<proteinExistence type="predicted"/>
<accession>Z9JFR4</accession>
<evidence type="ECO:0000313" key="1">
    <source>
        <dbReference type="EMBL" id="EWS77250.1"/>
    </source>
</evidence>
<dbReference type="KEGG" id="xtw:AB672_07700"/>
<dbReference type="AlphaFoldDB" id="Z9JFR4"/>